<protein>
    <submittedName>
        <fullName evidence="1">Uncharacterized protein</fullName>
    </submittedName>
</protein>
<comment type="caution">
    <text evidence="1">The sequence shown here is derived from an EMBL/GenBank/DDBJ whole genome shotgun (WGS) entry which is preliminary data.</text>
</comment>
<dbReference type="Proteomes" id="UP000285286">
    <property type="component" value="Unassembled WGS sequence"/>
</dbReference>
<name>A0A423DUF0_9PSED</name>
<proteinExistence type="predicted"/>
<dbReference type="EMBL" id="MOAM01000014">
    <property type="protein sequence ID" value="ROL75687.1"/>
    <property type="molecule type" value="Genomic_DNA"/>
</dbReference>
<keyword evidence="2" id="KW-1185">Reference proteome</keyword>
<gene>
    <name evidence="1" type="ORF">BHU25_08090</name>
</gene>
<sequence length="70" mass="7792">MPEEVHLFRQMGPVSERVQSSKWEALKSAWVLAAEQARMGQELEEGLKSEVSGLAVEQVLGREVPERASV</sequence>
<dbReference type="AlphaFoldDB" id="A0A423DUF0"/>
<evidence type="ECO:0000313" key="1">
    <source>
        <dbReference type="EMBL" id="ROL75687.1"/>
    </source>
</evidence>
<organism evidence="1 2">
    <name type="scientific">Pseudomonas vranovensis</name>
    <dbReference type="NCBI Taxonomy" id="321661"/>
    <lineage>
        <taxon>Bacteria</taxon>
        <taxon>Pseudomonadati</taxon>
        <taxon>Pseudomonadota</taxon>
        <taxon>Gammaproteobacteria</taxon>
        <taxon>Pseudomonadales</taxon>
        <taxon>Pseudomonadaceae</taxon>
        <taxon>Pseudomonas</taxon>
    </lineage>
</organism>
<evidence type="ECO:0000313" key="2">
    <source>
        <dbReference type="Proteomes" id="UP000285286"/>
    </source>
</evidence>
<accession>A0A423DUF0</accession>
<reference evidence="1 2" key="1">
    <citation type="submission" date="2016-10" db="EMBL/GenBank/DDBJ databases">
        <title>Comparative genome analysis of multiple Pseudomonas spp. focuses on biocontrol and plant growth promoting traits.</title>
        <authorList>
            <person name="Tao X.-Y."/>
            <person name="Taylor C.G."/>
        </authorList>
    </citation>
    <scope>NUCLEOTIDE SEQUENCE [LARGE SCALE GENOMIC DNA]</scope>
    <source>
        <strain evidence="1 2">15D11</strain>
    </source>
</reference>